<dbReference type="PANTHER" id="PTHR30456">
    <property type="entry name" value="PYRIDOXINE 5'-PHOSPHATE SYNTHASE"/>
    <property type="match status" value="1"/>
</dbReference>
<evidence type="ECO:0000256" key="1">
    <source>
        <dbReference type="ARBA" id="ARBA00022490"/>
    </source>
</evidence>
<dbReference type="GO" id="GO:0008615">
    <property type="term" value="P:pyridoxine biosynthetic process"/>
    <property type="evidence" value="ECO:0007669"/>
    <property type="project" value="UniProtKB-UniRule"/>
</dbReference>
<dbReference type="EC" id="2.6.99.2" evidence="4 5"/>
<comment type="subunit">
    <text evidence="4">Homooctamer; tetramer of dimers.</text>
</comment>
<feature type="binding site" evidence="4">
    <location>
        <position position="191"/>
    </location>
    <ligand>
        <name>3-amino-2-oxopropyl phosphate</name>
        <dbReference type="ChEBI" id="CHEBI:57279"/>
    </ligand>
</feature>
<proteinExistence type="inferred from homology"/>
<comment type="similarity">
    <text evidence="4">Belongs to the PNP synthase family.</text>
</comment>
<comment type="catalytic activity">
    <reaction evidence="4">
        <text>3-amino-2-oxopropyl phosphate + 1-deoxy-D-xylulose 5-phosphate = pyridoxine 5'-phosphate + phosphate + 2 H2O + H(+)</text>
        <dbReference type="Rhea" id="RHEA:15265"/>
        <dbReference type="ChEBI" id="CHEBI:15377"/>
        <dbReference type="ChEBI" id="CHEBI:15378"/>
        <dbReference type="ChEBI" id="CHEBI:43474"/>
        <dbReference type="ChEBI" id="CHEBI:57279"/>
        <dbReference type="ChEBI" id="CHEBI:57792"/>
        <dbReference type="ChEBI" id="CHEBI:58589"/>
        <dbReference type="EC" id="2.6.99.2"/>
    </reaction>
</comment>
<dbReference type="HAMAP" id="MF_00279">
    <property type="entry name" value="PdxJ"/>
    <property type="match status" value="1"/>
</dbReference>
<feature type="site" description="Transition state stabilizer" evidence="4">
    <location>
        <position position="151"/>
    </location>
</feature>
<feature type="binding site" evidence="4">
    <location>
        <position position="18"/>
    </location>
    <ligand>
        <name>3-amino-2-oxopropyl phosphate</name>
        <dbReference type="ChEBI" id="CHEBI:57279"/>
    </ligand>
</feature>
<comment type="subcellular location">
    <subcellularLocation>
        <location evidence="4">Cytoplasm</location>
    </subcellularLocation>
</comment>
<feature type="active site" description="Proton donor" evidence="4">
    <location>
        <position position="190"/>
    </location>
</feature>
<evidence type="ECO:0000256" key="5">
    <source>
        <dbReference type="NCBIfam" id="TIGR00559"/>
    </source>
</evidence>
<reference evidence="6" key="2">
    <citation type="submission" date="2021-04" db="EMBL/GenBank/DDBJ databases">
        <authorList>
            <person name="Gilroy R."/>
        </authorList>
    </citation>
    <scope>NUCLEOTIDE SEQUENCE</scope>
    <source>
        <strain evidence="6">ChiW4-1371</strain>
    </source>
</reference>
<evidence type="ECO:0000313" key="7">
    <source>
        <dbReference type="Proteomes" id="UP000824176"/>
    </source>
</evidence>
<feature type="binding site" evidence="4">
    <location>
        <position position="50"/>
    </location>
    <ligand>
        <name>1-deoxy-D-xylulose 5-phosphate</name>
        <dbReference type="ChEBI" id="CHEBI:57792"/>
    </ligand>
</feature>
<dbReference type="Pfam" id="PF03740">
    <property type="entry name" value="PdxJ"/>
    <property type="match status" value="1"/>
</dbReference>
<comment type="function">
    <text evidence="4">Catalyzes the complicated ring closure reaction between the two acyclic compounds 1-deoxy-D-xylulose-5-phosphate (DXP) and 3-amino-2-oxopropyl phosphate (1-amino-acetone-3-phosphate or AAP) to form pyridoxine 5'-phosphate (PNP) and inorganic phosphate.</text>
</comment>
<organism evidence="6 7">
    <name type="scientific">Candidatus Mucispirillum faecigallinarum</name>
    <dbReference type="NCBI Taxonomy" id="2838699"/>
    <lineage>
        <taxon>Bacteria</taxon>
        <taxon>Pseudomonadati</taxon>
        <taxon>Deferribacterota</taxon>
        <taxon>Deferribacteres</taxon>
        <taxon>Deferribacterales</taxon>
        <taxon>Mucispirillaceae</taxon>
        <taxon>Mucispirillum</taxon>
    </lineage>
</organism>
<reference evidence="6" key="1">
    <citation type="journal article" date="2021" name="PeerJ">
        <title>Extensive microbial diversity within the chicken gut microbiome revealed by metagenomics and culture.</title>
        <authorList>
            <person name="Gilroy R."/>
            <person name="Ravi A."/>
            <person name="Getino M."/>
            <person name="Pursley I."/>
            <person name="Horton D.L."/>
            <person name="Alikhan N.F."/>
            <person name="Baker D."/>
            <person name="Gharbi K."/>
            <person name="Hall N."/>
            <person name="Watson M."/>
            <person name="Adriaenssens E.M."/>
            <person name="Foster-Nyarko E."/>
            <person name="Jarju S."/>
            <person name="Secka A."/>
            <person name="Antonio M."/>
            <person name="Oren A."/>
            <person name="Chaudhuri R.R."/>
            <person name="La Ragione R."/>
            <person name="Hildebrand F."/>
            <person name="Pallen M.J."/>
        </authorList>
    </citation>
    <scope>NUCLEOTIDE SEQUENCE</scope>
    <source>
        <strain evidence="6">ChiW4-1371</strain>
    </source>
</reference>
<dbReference type="CDD" id="cd00003">
    <property type="entry name" value="PNPsynthase"/>
    <property type="match status" value="1"/>
</dbReference>
<keyword evidence="1 4" id="KW-0963">Cytoplasm</keyword>
<dbReference type="Gene3D" id="3.20.20.70">
    <property type="entry name" value="Aldolase class I"/>
    <property type="match status" value="1"/>
</dbReference>
<dbReference type="Proteomes" id="UP000824176">
    <property type="component" value="Unassembled WGS sequence"/>
</dbReference>
<feature type="active site" description="Proton acceptor" evidence="4">
    <location>
        <position position="70"/>
    </location>
</feature>
<feature type="active site" description="Proton acceptor" evidence="4">
    <location>
        <position position="43"/>
    </location>
</feature>
<dbReference type="NCBIfam" id="NF003625">
    <property type="entry name" value="PRK05265.1-3"/>
    <property type="match status" value="1"/>
</dbReference>
<feature type="binding site" evidence="4">
    <location>
        <begin position="9"/>
        <end position="10"/>
    </location>
    <ligand>
        <name>1-deoxy-D-xylulose 5-phosphate</name>
        <dbReference type="ChEBI" id="CHEBI:57792"/>
    </ligand>
</feature>
<dbReference type="NCBIfam" id="NF003627">
    <property type="entry name" value="PRK05265.1-5"/>
    <property type="match status" value="1"/>
</dbReference>
<dbReference type="NCBIfam" id="TIGR00559">
    <property type="entry name" value="pdxJ"/>
    <property type="match status" value="1"/>
</dbReference>
<dbReference type="InterPro" id="IPR004569">
    <property type="entry name" value="PyrdxlP_synth_PdxJ"/>
</dbReference>
<feature type="binding site" evidence="4">
    <location>
        <begin position="212"/>
        <end position="213"/>
    </location>
    <ligand>
        <name>3-amino-2-oxopropyl phosphate</name>
        <dbReference type="ChEBI" id="CHEBI:57279"/>
    </ligand>
</feature>
<dbReference type="InterPro" id="IPR013785">
    <property type="entry name" value="Aldolase_TIM"/>
</dbReference>
<protein>
    <recommendedName>
        <fullName evidence="4 5">Pyridoxine 5'-phosphate synthase</fullName>
        <shortName evidence="4">PNP synthase</shortName>
        <ecNumber evidence="4 5">2.6.99.2</ecNumber>
    </recommendedName>
</protein>
<dbReference type="GO" id="GO:0005829">
    <property type="term" value="C:cytosol"/>
    <property type="evidence" value="ECO:0007669"/>
    <property type="project" value="TreeGrafter"/>
</dbReference>
<gene>
    <name evidence="4" type="primary">pdxJ</name>
    <name evidence="6" type="ORF">H9804_10150</name>
</gene>
<dbReference type="SUPFAM" id="SSF63892">
    <property type="entry name" value="Pyridoxine 5'-phosphate synthase"/>
    <property type="match status" value="1"/>
</dbReference>
<feature type="binding site" evidence="4">
    <location>
        <position position="100"/>
    </location>
    <ligand>
        <name>1-deoxy-D-xylulose 5-phosphate</name>
        <dbReference type="ChEBI" id="CHEBI:57792"/>
    </ligand>
</feature>
<dbReference type="GO" id="GO:0033856">
    <property type="term" value="F:pyridoxine 5'-phosphate synthase activity"/>
    <property type="evidence" value="ECO:0007669"/>
    <property type="project" value="UniProtKB-UniRule"/>
</dbReference>
<evidence type="ECO:0000256" key="4">
    <source>
        <dbReference type="HAMAP-Rule" id="MF_00279"/>
    </source>
</evidence>
<sequence length="237" mass="26179">MIKLGVNIDHVATLRQARMGVEPEPVMAAKIAEKAGADGITIHLREDRRHIQDKDVYEIKKAISIPLNLEMACSDDIISIARDVLPVTCTIVPEKRQEITTEGGLDAAGQYDLVSNTVMRLQEKGIKVSLFIEPDKVQIDAAKKMGAEYIEIHTGLYANTEGEAHIKELNRIKEAAVYAHSIGLIVNAGHGLNYTNTQSIVEIPYMHEFNIGHSIISRAVFTGLETAVKDMIKIIKK</sequence>
<accession>A0A9D2GWL6</accession>
<evidence type="ECO:0000256" key="2">
    <source>
        <dbReference type="ARBA" id="ARBA00022679"/>
    </source>
</evidence>
<dbReference type="EMBL" id="DXAQ01000149">
    <property type="protein sequence ID" value="HIZ90296.1"/>
    <property type="molecule type" value="Genomic_DNA"/>
</dbReference>
<name>A0A9D2GWL6_9BACT</name>
<keyword evidence="2 4" id="KW-0808">Transferase</keyword>
<dbReference type="InterPro" id="IPR036130">
    <property type="entry name" value="Pyridoxine-5'_phos_synth"/>
</dbReference>
<evidence type="ECO:0000313" key="6">
    <source>
        <dbReference type="EMBL" id="HIZ90296.1"/>
    </source>
</evidence>
<feature type="binding site" evidence="4">
    <location>
        <position position="7"/>
    </location>
    <ligand>
        <name>3-amino-2-oxopropyl phosphate</name>
        <dbReference type="ChEBI" id="CHEBI:57279"/>
    </ligand>
</feature>
<feature type="binding site" evidence="4">
    <location>
        <position position="45"/>
    </location>
    <ligand>
        <name>1-deoxy-D-xylulose 5-phosphate</name>
        <dbReference type="ChEBI" id="CHEBI:57792"/>
    </ligand>
</feature>
<comment type="caution">
    <text evidence="6">The sequence shown here is derived from an EMBL/GenBank/DDBJ whole genome shotgun (WGS) entry which is preliminary data.</text>
</comment>
<dbReference type="PANTHER" id="PTHR30456:SF0">
    <property type="entry name" value="PYRIDOXINE 5'-PHOSPHATE SYNTHASE"/>
    <property type="match status" value="1"/>
</dbReference>
<dbReference type="AlphaFoldDB" id="A0A9D2GWL6"/>
<evidence type="ECO:0000256" key="3">
    <source>
        <dbReference type="ARBA" id="ARBA00023096"/>
    </source>
</evidence>
<keyword evidence="3 4" id="KW-0664">Pyridoxine biosynthesis</keyword>
<comment type="pathway">
    <text evidence="4">Cofactor biosynthesis; pyridoxine 5'-phosphate biosynthesis; pyridoxine 5'-phosphate from D-erythrose 4-phosphate: step 5/5.</text>
</comment>